<dbReference type="EMBL" id="SNZA01000007">
    <property type="protein sequence ID" value="TDR05929.1"/>
    <property type="molecule type" value="Genomic_DNA"/>
</dbReference>
<comment type="subcellular location">
    <subcellularLocation>
        <location evidence="1">Membrane</location>
    </subcellularLocation>
</comment>
<dbReference type="GO" id="GO:0006935">
    <property type="term" value="P:chemotaxis"/>
    <property type="evidence" value="ECO:0007669"/>
    <property type="project" value="InterPro"/>
</dbReference>
<dbReference type="AlphaFoldDB" id="A0A4R6X1R1"/>
<sequence length="658" mass="71371">MSLSVVQRVLLGFVLLLLLLFVVAGAGVGGLNSVQTRIDTVTGEIANISDQSAEVSGALAQSSSAVLQYLVASSDSGLESANAQYQQEQAHFGRVAQLLKQNVVDYPDIFATVQTIEEQSIAFFELAEQAIGDHNRMVELNQIMPDKKLDLKDALTFAIDDLDAITNYPDSDEQAFAAGLAKTQMESLLLLVGDYFDSTGLKSLSGIRKEMGKAFAPVDKVIGKLGDESMSEAIAEIRAAVEADDGVISNYYEFRTIQLDSEVAAAALSEGLAAMQTQQNELITRVRELREQAKNNALDASNSAKYISYLVVAVSVLLAVIIAYWVSLSIRKPLANIMSVLNKIAEKDFSQKVSVSSKDEFGQLSQWVNALVEQLNAVIKQIDSASTQVVSSAEQVYQSTSNTQSVMQSQNDKTTEVAAAMDQMSATVREVSHHAEVTLEKVQQVDQSAASSSERMSANITQVEQLVAQLESSAQVVQQVDQYSQNIGTILEVIQDIAEQTNLLALNAAIEAARAGEQGRGFAVVADEVRTLANRTHTSTEEIQRVISELQSGVKATVSSMDQSCQFAQNSMHEAQSVGAVLQDLRQFVVEIRELSVQIATSAEQQAGVAQDINQSIHEISNRSQEAMEDAHASQESCQQMNELAQRQRKLVGQFRTA</sequence>
<dbReference type="Pfam" id="PF00015">
    <property type="entry name" value="MCPsignal"/>
    <property type="match status" value="1"/>
</dbReference>
<organism evidence="8 9">
    <name type="scientific">Marinomonas communis</name>
    <dbReference type="NCBI Taxonomy" id="28254"/>
    <lineage>
        <taxon>Bacteria</taxon>
        <taxon>Pseudomonadati</taxon>
        <taxon>Pseudomonadota</taxon>
        <taxon>Gammaproteobacteria</taxon>
        <taxon>Oceanospirillales</taxon>
        <taxon>Oceanospirillaceae</taxon>
        <taxon>Marinomonas</taxon>
    </lineage>
</organism>
<dbReference type="PANTHER" id="PTHR32089:SF112">
    <property type="entry name" value="LYSOZYME-LIKE PROTEIN-RELATED"/>
    <property type="match status" value="1"/>
</dbReference>
<dbReference type="PANTHER" id="PTHR32089">
    <property type="entry name" value="METHYL-ACCEPTING CHEMOTAXIS PROTEIN MCPB"/>
    <property type="match status" value="1"/>
</dbReference>
<dbReference type="OrthoDB" id="5693655at2"/>
<dbReference type="FunFam" id="1.10.287.950:FF:000001">
    <property type="entry name" value="Methyl-accepting chemotaxis sensory transducer"/>
    <property type="match status" value="1"/>
</dbReference>
<dbReference type="PRINTS" id="PR00260">
    <property type="entry name" value="CHEMTRNSDUCR"/>
</dbReference>
<evidence type="ECO:0000256" key="2">
    <source>
        <dbReference type="ARBA" id="ARBA00023224"/>
    </source>
</evidence>
<evidence type="ECO:0000256" key="5">
    <source>
        <dbReference type="SAM" id="Phobius"/>
    </source>
</evidence>
<dbReference type="PROSITE" id="PS50885">
    <property type="entry name" value="HAMP"/>
    <property type="match status" value="1"/>
</dbReference>
<feature type="transmembrane region" description="Helical" evidence="5">
    <location>
        <begin position="306"/>
        <end position="326"/>
    </location>
</feature>
<dbReference type="InterPro" id="IPR004090">
    <property type="entry name" value="Chemotax_Me-accpt_rcpt"/>
</dbReference>
<dbReference type="RefSeq" id="WP_133565076.1">
    <property type="nucleotide sequence ID" value="NZ_SNZA01000007.1"/>
</dbReference>
<evidence type="ECO:0000256" key="3">
    <source>
        <dbReference type="ARBA" id="ARBA00029447"/>
    </source>
</evidence>
<keyword evidence="9" id="KW-1185">Reference proteome</keyword>
<keyword evidence="5" id="KW-0472">Membrane</keyword>
<comment type="similarity">
    <text evidence="3">Belongs to the methyl-accepting chemotaxis (MCP) protein family.</text>
</comment>
<feature type="domain" description="HAMP" evidence="7">
    <location>
        <begin position="328"/>
        <end position="380"/>
    </location>
</feature>
<dbReference type="SMART" id="SM00304">
    <property type="entry name" value="HAMP"/>
    <property type="match status" value="1"/>
</dbReference>
<gene>
    <name evidence="8" type="ORF">C8D85_3465</name>
</gene>
<keyword evidence="2 4" id="KW-0807">Transducer</keyword>
<dbReference type="SMART" id="SM00283">
    <property type="entry name" value="MA"/>
    <property type="match status" value="1"/>
</dbReference>
<evidence type="ECO:0000259" key="7">
    <source>
        <dbReference type="PROSITE" id="PS50885"/>
    </source>
</evidence>
<reference evidence="8 9" key="1">
    <citation type="submission" date="2019-03" db="EMBL/GenBank/DDBJ databases">
        <title>Genomic Encyclopedia of Type Strains, Phase IV (KMG-IV): sequencing the most valuable type-strain genomes for metagenomic binning, comparative biology and taxonomic classification.</title>
        <authorList>
            <person name="Goeker M."/>
        </authorList>
    </citation>
    <scope>NUCLEOTIDE SEQUENCE [LARGE SCALE GENOMIC DNA]</scope>
    <source>
        <strain evidence="8 9">DSM 5604</strain>
    </source>
</reference>
<dbReference type="Gene3D" id="1.10.287.950">
    <property type="entry name" value="Methyl-accepting chemotaxis protein"/>
    <property type="match status" value="1"/>
</dbReference>
<dbReference type="Proteomes" id="UP000295729">
    <property type="component" value="Unassembled WGS sequence"/>
</dbReference>
<dbReference type="GO" id="GO:0016020">
    <property type="term" value="C:membrane"/>
    <property type="evidence" value="ECO:0007669"/>
    <property type="project" value="UniProtKB-SubCell"/>
</dbReference>
<comment type="caution">
    <text evidence="8">The sequence shown here is derived from an EMBL/GenBank/DDBJ whole genome shotgun (WGS) entry which is preliminary data.</text>
</comment>
<dbReference type="InterPro" id="IPR004089">
    <property type="entry name" value="MCPsignal_dom"/>
</dbReference>
<protein>
    <submittedName>
        <fullName evidence="8">Methyl-accepting chemotaxis protein</fullName>
    </submittedName>
</protein>
<evidence type="ECO:0000256" key="1">
    <source>
        <dbReference type="ARBA" id="ARBA00004370"/>
    </source>
</evidence>
<evidence type="ECO:0000259" key="6">
    <source>
        <dbReference type="PROSITE" id="PS50111"/>
    </source>
</evidence>
<dbReference type="InterPro" id="IPR003660">
    <property type="entry name" value="HAMP_dom"/>
</dbReference>
<evidence type="ECO:0000313" key="9">
    <source>
        <dbReference type="Proteomes" id="UP000295729"/>
    </source>
</evidence>
<dbReference type="CDD" id="cd06225">
    <property type="entry name" value="HAMP"/>
    <property type="match status" value="1"/>
</dbReference>
<dbReference type="PROSITE" id="PS50111">
    <property type="entry name" value="CHEMOTAXIS_TRANSDUC_2"/>
    <property type="match status" value="1"/>
</dbReference>
<dbReference type="CDD" id="cd11386">
    <property type="entry name" value="MCP_signal"/>
    <property type="match status" value="1"/>
</dbReference>
<name>A0A4R6X1R1_9GAMM</name>
<dbReference type="GO" id="GO:0007165">
    <property type="term" value="P:signal transduction"/>
    <property type="evidence" value="ECO:0007669"/>
    <property type="project" value="UniProtKB-KW"/>
</dbReference>
<dbReference type="GO" id="GO:0004888">
    <property type="term" value="F:transmembrane signaling receptor activity"/>
    <property type="evidence" value="ECO:0007669"/>
    <property type="project" value="InterPro"/>
</dbReference>
<accession>A0A4R6X1R1</accession>
<feature type="domain" description="Methyl-accepting transducer" evidence="6">
    <location>
        <begin position="385"/>
        <end position="621"/>
    </location>
</feature>
<dbReference type="Pfam" id="PF00672">
    <property type="entry name" value="HAMP"/>
    <property type="match status" value="1"/>
</dbReference>
<evidence type="ECO:0000256" key="4">
    <source>
        <dbReference type="PROSITE-ProRule" id="PRU00284"/>
    </source>
</evidence>
<evidence type="ECO:0000313" key="8">
    <source>
        <dbReference type="EMBL" id="TDR05929.1"/>
    </source>
</evidence>
<keyword evidence="5" id="KW-0812">Transmembrane</keyword>
<proteinExistence type="inferred from homology"/>
<dbReference type="SUPFAM" id="SSF58104">
    <property type="entry name" value="Methyl-accepting chemotaxis protein (MCP) signaling domain"/>
    <property type="match status" value="1"/>
</dbReference>
<keyword evidence="5" id="KW-1133">Transmembrane helix</keyword>